<feature type="transmembrane region" description="Helical" evidence="1">
    <location>
        <begin position="98"/>
        <end position="117"/>
    </location>
</feature>
<evidence type="ECO:0000256" key="1">
    <source>
        <dbReference type="SAM" id="Phobius"/>
    </source>
</evidence>
<protein>
    <submittedName>
        <fullName evidence="2">Uncharacterized protein</fullName>
    </submittedName>
</protein>
<gene>
    <name evidence="2" type="ORF">NF556_14290</name>
</gene>
<feature type="transmembrane region" description="Helical" evidence="1">
    <location>
        <begin position="232"/>
        <end position="249"/>
    </location>
</feature>
<feature type="transmembrane region" description="Helical" evidence="1">
    <location>
        <begin position="146"/>
        <end position="167"/>
    </location>
</feature>
<dbReference type="EMBL" id="CP099489">
    <property type="protein sequence ID" value="USQ78787.1"/>
    <property type="molecule type" value="Genomic_DNA"/>
</dbReference>
<dbReference type="RefSeq" id="WP_252591582.1">
    <property type="nucleotide sequence ID" value="NZ_CP099489.1"/>
</dbReference>
<name>A0ABY4YPT3_9MICO</name>
<reference evidence="2" key="1">
    <citation type="submission" date="2022-06" db="EMBL/GenBank/DDBJ databases">
        <title>Ornithinimicrobium HY1793.</title>
        <authorList>
            <person name="Huang Y."/>
        </authorList>
    </citation>
    <scope>NUCLEOTIDE SEQUENCE</scope>
    <source>
        <strain evidence="2">HY1793</strain>
    </source>
</reference>
<proteinExistence type="predicted"/>
<keyword evidence="1" id="KW-0472">Membrane</keyword>
<organism evidence="2 3">
    <name type="scientific">Ornithinimicrobium faecis</name>
    <dbReference type="NCBI Taxonomy" id="2934158"/>
    <lineage>
        <taxon>Bacteria</taxon>
        <taxon>Bacillati</taxon>
        <taxon>Actinomycetota</taxon>
        <taxon>Actinomycetes</taxon>
        <taxon>Micrococcales</taxon>
        <taxon>Ornithinimicrobiaceae</taxon>
        <taxon>Ornithinimicrobium</taxon>
    </lineage>
</organism>
<keyword evidence="1" id="KW-1133">Transmembrane helix</keyword>
<feature type="transmembrane region" description="Helical" evidence="1">
    <location>
        <begin position="65"/>
        <end position="86"/>
    </location>
</feature>
<feature type="transmembrane region" description="Helical" evidence="1">
    <location>
        <begin position="27"/>
        <end position="45"/>
    </location>
</feature>
<keyword evidence="1" id="KW-0812">Transmembrane</keyword>
<accession>A0ABY4YPT3</accession>
<evidence type="ECO:0000313" key="2">
    <source>
        <dbReference type="EMBL" id="USQ78787.1"/>
    </source>
</evidence>
<evidence type="ECO:0000313" key="3">
    <source>
        <dbReference type="Proteomes" id="UP001056455"/>
    </source>
</evidence>
<feature type="transmembrane region" description="Helical" evidence="1">
    <location>
        <begin position="261"/>
        <end position="280"/>
    </location>
</feature>
<feature type="transmembrane region" description="Helical" evidence="1">
    <location>
        <begin position="188"/>
        <end position="212"/>
    </location>
</feature>
<sequence length="342" mass="35839">MTTSSHDACAATADRVDARWTVVRRTAGFGAASAMALYLVVKVVWVAAGLLDVGSDSGHVAAEWMLLNGVTILMAVVGVALGLALAQPWGQRLPGTAVVFFSWVATGLLVTVVPFAALRPIVEPASGASAATHGDGGSVMAAWESALITIGVVGMALGLVIALPIYLRERWPHAFVGRLRELPRGESVGRDALGMIASALATIVGAAGWYWALGGTIGLGPNVAESQDSARRALIGVVATWSLIGAWSARTTVRRRARVRTWVPVLSAWAASGSLFAWNAWEALIRMASPEDMPQVHDPIVGTMHLVASLVAGLLILAVVMSIPRERSLDDGEGQVELPHLP</sequence>
<dbReference type="Proteomes" id="UP001056455">
    <property type="component" value="Chromosome"/>
</dbReference>
<keyword evidence="3" id="KW-1185">Reference proteome</keyword>
<feature type="transmembrane region" description="Helical" evidence="1">
    <location>
        <begin position="300"/>
        <end position="320"/>
    </location>
</feature>